<feature type="signal peptide" evidence="2">
    <location>
        <begin position="1"/>
        <end position="28"/>
    </location>
</feature>
<gene>
    <name evidence="3" type="ORF">PGLA1383_LOCUS24621</name>
</gene>
<organism evidence="3 4">
    <name type="scientific">Polarella glacialis</name>
    <name type="common">Dinoflagellate</name>
    <dbReference type="NCBI Taxonomy" id="89957"/>
    <lineage>
        <taxon>Eukaryota</taxon>
        <taxon>Sar</taxon>
        <taxon>Alveolata</taxon>
        <taxon>Dinophyceae</taxon>
        <taxon>Suessiales</taxon>
        <taxon>Suessiaceae</taxon>
        <taxon>Polarella</taxon>
    </lineage>
</organism>
<evidence type="ECO:0000256" key="1">
    <source>
        <dbReference type="SAM" id="Phobius"/>
    </source>
</evidence>
<proteinExistence type="predicted"/>
<keyword evidence="1" id="KW-0472">Membrane</keyword>
<feature type="transmembrane region" description="Helical" evidence="1">
    <location>
        <begin position="319"/>
        <end position="340"/>
    </location>
</feature>
<dbReference type="EMBL" id="CAJNNV010019610">
    <property type="protein sequence ID" value="CAE8606642.1"/>
    <property type="molecule type" value="Genomic_DNA"/>
</dbReference>
<evidence type="ECO:0000256" key="2">
    <source>
        <dbReference type="SAM" id="SignalP"/>
    </source>
</evidence>
<feature type="non-terminal residue" evidence="3">
    <location>
        <position position="1"/>
    </location>
</feature>
<name>A0A813F557_POLGL</name>
<accession>A0A813F557</accession>
<reference evidence="3" key="1">
    <citation type="submission" date="2021-02" db="EMBL/GenBank/DDBJ databases">
        <authorList>
            <person name="Dougan E. K."/>
            <person name="Rhodes N."/>
            <person name="Thang M."/>
            <person name="Chan C."/>
        </authorList>
    </citation>
    <scope>NUCLEOTIDE SEQUENCE</scope>
</reference>
<keyword evidence="4" id="KW-1185">Reference proteome</keyword>
<keyword evidence="1" id="KW-0812">Transmembrane</keyword>
<dbReference type="Proteomes" id="UP000654075">
    <property type="component" value="Unassembled WGS sequence"/>
</dbReference>
<sequence length="719" mass="79256">NRSTPRPVRHRLLTALVSLSLLACILWARREPGLPEARSFVCGPLAQQRRSERCQSSASAPSGVPETFSSIVVAAEVASAREISEPEFWALVRDLRVEEALIASWSGKQLLARLLPEGELVAVKEESEVEDLRNKLLLEGVSVRYPASELLTQDEALEKAQYSSEGATLTGLGMALAVGVADSLGWFGAALGISGAELEGQSLLEKKSFSEVGAEDLWLVGKDIRFLERAVERAERVAEADFQAAEKLAAQEAGQAEGAFGTWAVSVNQWCQDVWHGLFANQAPGPGGLIEDTFMGLLSAVSLYSLVQMAFLKRKSNSWSGLAHTATGAMQIGIVLYAIIEERCLRESPGPVWAVATWVIFMVNNITMWPLLKYFRGTEVQRVLFKLAYSFIISFQGIHAVAWSYQYPWLYWVVMPYWFWSIKKLTESSDNILALIPDGTIPVPGLQEGARRRVAGIKSDTPTWIYSILNFAGAVFDNLYMAVYTWRGPDGFWGWSAANIPDVNDHLRTGLVKPAFGSLTISVLVFLATLVYRNKLSKEVALVLNVLLASVGPWLILYYHKLVDFSEPWQPELNGDWPSSPYLVSHFAEFGALLMVPLAFVGAKVFTAGIGYWLPEQDKQAIERSPMANAILKFDSARGLGEHSLFLEVTKAIPADKEIHVAYGQERIVQLSLLFTELRDLVEAPDIVSESKGQSVNVNLHASSACDHIRGVPRCPAIL</sequence>
<feature type="transmembrane region" description="Helical" evidence="1">
    <location>
        <begin position="590"/>
        <end position="614"/>
    </location>
</feature>
<evidence type="ECO:0000313" key="3">
    <source>
        <dbReference type="EMBL" id="CAE8606642.1"/>
    </source>
</evidence>
<feature type="transmembrane region" description="Helical" evidence="1">
    <location>
        <begin position="463"/>
        <end position="486"/>
    </location>
</feature>
<keyword evidence="1" id="KW-1133">Transmembrane helix</keyword>
<feature type="transmembrane region" description="Helical" evidence="1">
    <location>
        <begin position="352"/>
        <end position="372"/>
    </location>
</feature>
<keyword evidence="2" id="KW-0732">Signal</keyword>
<feature type="chain" id="PRO_5032450715" evidence="2">
    <location>
        <begin position="29"/>
        <end position="719"/>
    </location>
</feature>
<protein>
    <submittedName>
        <fullName evidence="3">Uncharacterized protein</fullName>
    </submittedName>
</protein>
<evidence type="ECO:0000313" key="4">
    <source>
        <dbReference type="Proteomes" id="UP000654075"/>
    </source>
</evidence>
<comment type="caution">
    <text evidence="3">The sequence shown here is derived from an EMBL/GenBank/DDBJ whole genome shotgun (WGS) entry which is preliminary data.</text>
</comment>
<dbReference type="AlphaFoldDB" id="A0A813F557"/>
<feature type="transmembrane region" description="Helical" evidence="1">
    <location>
        <begin position="540"/>
        <end position="559"/>
    </location>
</feature>
<feature type="transmembrane region" description="Helical" evidence="1">
    <location>
        <begin position="515"/>
        <end position="533"/>
    </location>
</feature>
<dbReference type="OrthoDB" id="495193at2759"/>